<keyword evidence="2" id="KW-1185">Reference proteome</keyword>
<name>T1GNQ9_MEGSC</name>
<protein>
    <submittedName>
        <fullName evidence="1">Uncharacterized protein</fullName>
    </submittedName>
</protein>
<reference evidence="2" key="1">
    <citation type="submission" date="2013-02" db="EMBL/GenBank/DDBJ databases">
        <authorList>
            <person name="Hughes D."/>
        </authorList>
    </citation>
    <scope>NUCLEOTIDE SEQUENCE</scope>
    <source>
        <strain>Durham</strain>
        <strain evidence="2">NC isolate 2 -- Noor lab</strain>
    </source>
</reference>
<dbReference type="HOGENOM" id="CLU_2433180_0_0_1"/>
<dbReference type="EMBL" id="CAQQ02064779">
    <property type="status" value="NOT_ANNOTATED_CDS"/>
    <property type="molecule type" value="Genomic_DNA"/>
</dbReference>
<evidence type="ECO:0000313" key="2">
    <source>
        <dbReference type="Proteomes" id="UP000015102"/>
    </source>
</evidence>
<evidence type="ECO:0000313" key="1">
    <source>
        <dbReference type="EnsemblMetazoa" id="MESCA005217-PA"/>
    </source>
</evidence>
<accession>T1GNQ9</accession>
<dbReference type="EnsemblMetazoa" id="MESCA005217-RA">
    <property type="protein sequence ID" value="MESCA005217-PA"/>
    <property type="gene ID" value="MESCA005217"/>
</dbReference>
<sequence length="91" mass="10725">KNWALKDSDEDLLAAFVRRILRNIYGPLCGRRIEENFPAKKCFSNNPNIERREDLKPDGVMSYHVMLEQLASPTREQQQKIVKYRRFDISG</sequence>
<proteinExistence type="predicted"/>
<dbReference type="Proteomes" id="UP000015102">
    <property type="component" value="Unassembled WGS sequence"/>
</dbReference>
<dbReference type="AlphaFoldDB" id="T1GNQ9"/>
<organism evidence="1 2">
    <name type="scientific">Megaselia scalaris</name>
    <name type="common">Humpbacked fly</name>
    <name type="synonym">Phora scalaris</name>
    <dbReference type="NCBI Taxonomy" id="36166"/>
    <lineage>
        <taxon>Eukaryota</taxon>
        <taxon>Metazoa</taxon>
        <taxon>Ecdysozoa</taxon>
        <taxon>Arthropoda</taxon>
        <taxon>Hexapoda</taxon>
        <taxon>Insecta</taxon>
        <taxon>Pterygota</taxon>
        <taxon>Neoptera</taxon>
        <taxon>Endopterygota</taxon>
        <taxon>Diptera</taxon>
        <taxon>Brachycera</taxon>
        <taxon>Muscomorpha</taxon>
        <taxon>Platypezoidea</taxon>
        <taxon>Phoridae</taxon>
        <taxon>Megaseliini</taxon>
        <taxon>Megaselia</taxon>
    </lineage>
</organism>
<reference evidence="1" key="2">
    <citation type="submission" date="2015-06" db="UniProtKB">
        <authorList>
            <consortium name="EnsemblMetazoa"/>
        </authorList>
    </citation>
    <scope>IDENTIFICATION</scope>
</reference>